<dbReference type="RefSeq" id="WP_191803619.1">
    <property type="nucleotide sequence ID" value="NZ_JACSQL010000012.1"/>
</dbReference>
<sequence>MLILNGALANVNHEVSSDELLDFLKWNLPEADFYKLNPKPGSITASAFDWQAIISTSSSIITIAGVLWTAYKKFIVPLKSRGKTNAFLLVTIRNEKKEFTQFSIGVEYKNEQEFITDFTEKVERIRINPNTNELEIETREIKESSRWKNY</sequence>
<keyword evidence="2" id="KW-1185">Reference proteome</keyword>
<evidence type="ECO:0000313" key="2">
    <source>
        <dbReference type="Proteomes" id="UP000608071"/>
    </source>
</evidence>
<organism evidence="1 2">
    <name type="scientific">Paenibacillus gallinarum</name>
    <dbReference type="NCBI Taxonomy" id="2762232"/>
    <lineage>
        <taxon>Bacteria</taxon>
        <taxon>Bacillati</taxon>
        <taxon>Bacillota</taxon>
        <taxon>Bacilli</taxon>
        <taxon>Bacillales</taxon>
        <taxon>Paenibacillaceae</taxon>
        <taxon>Paenibacillus</taxon>
    </lineage>
</organism>
<dbReference type="EMBL" id="JACSQL010000012">
    <property type="protein sequence ID" value="MBD7970486.1"/>
    <property type="molecule type" value="Genomic_DNA"/>
</dbReference>
<reference evidence="1 2" key="1">
    <citation type="submission" date="2020-08" db="EMBL/GenBank/DDBJ databases">
        <title>A Genomic Blueprint of the Chicken Gut Microbiome.</title>
        <authorList>
            <person name="Gilroy R."/>
            <person name="Ravi A."/>
            <person name="Getino M."/>
            <person name="Pursley I."/>
            <person name="Horton D.L."/>
            <person name="Alikhan N.-F."/>
            <person name="Baker D."/>
            <person name="Gharbi K."/>
            <person name="Hall N."/>
            <person name="Watson M."/>
            <person name="Adriaenssens E.M."/>
            <person name="Foster-Nyarko E."/>
            <person name="Jarju S."/>
            <person name="Secka A."/>
            <person name="Antonio M."/>
            <person name="Oren A."/>
            <person name="Chaudhuri R."/>
            <person name="La Ragione R.M."/>
            <person name="Hildebrand F."/>
            <person name="Pallen M.J."/>
        </authorList>
    </citation>
    <scope>NUCLEOTIDE SEQUENCE [LARGE SCALE GENOMIC DNA]</scope>
    <source>
        <strain evidence="1 2">Sa2BVA9</strain>
    </source>
</reference>
<protein>
    <submittedName>
        <fullName evidence="1">Uncharacterized protein</fullName>
    </submittedName>
</protein>
<dbReference type="Proteomes" id="UP000608071">
    <property type="component" value="Unassembled WGS sequence"/>
</dbReference>
<evidence type="ECO:0000313" key="1">
    <source>
        <dbReference type="EMBL" id="MBD7970486.1"/>
    </source>
</evidence>
<accession>A0ABR8T3Y2</accession>
<comment type="caution">
    <text evidence="1">The sequence shown here is derived from an EMBL/GenBank/DDBJ whole genome shotgun (WGS) entry which is preliminary data.</text>
</comment>
<gene>
    <name evidence="1" type="ORF">H9647_20680</name>
</gene>
<name>A0ABR8T3Y2_9BACL</name>
<proteinExistence type="predicted"/>